<evidence type="ECO:0008006" key="4">
    <source>
        <dbReference type="Google" id="ProtNLM"/>
    </source>
</evidence>
<accession>A0A1E3X877</accession>
<evidence type="ECO:0000313" key="2">
    <source>
        <dbReference type="EMBL" id="ODS31836.1"/>
    </source>
</evidence>
<comment type="caution">
    <text evidence="2">The sequence shown here is derived from an EMBL/GenBank/DDBJ whole genome shotgun (WGS) entry which is preliminary data.</text>
</comment>
<name>A0A1E3X877_9BACT</name>
<dbReference type="PATRIC" id="fig|1872076.5.peg.3618"/>
<protein>
    <recommendedName>
        <fullName evidence="4">AmmeMemoRadiSam system protein B</fullName>
    </recommendedName>
</protein>
<proteinExistence type="inferred from homology"/>
<dbReference type="InterPro" id="IPR002737">
    <property type="entry name" value="MEMO1_fam"/>
</dbReference>
<dbReference type="PANTHER" id="PTHR11060:SF0">
    <property type="entry name" value="PROTEIN MEMO1"/>
    <property type="match status" value="1"/>
</dbReference>
<evidence type="ECO:0000256" key="1">
    <source>
        <dbReference type="ARBA" id="ARBA00006315"/>
    </source>
</evidence>
<dbReference type="EMBL" id="MAYW01000092">
    <property type="protein sequence ID" value="ODS31836.1"/>
    <property type="molecule type" value="Genomic_DNA"/>
</dbReference>
<dbReference type="Gene3D" id="3.40.830.10">
    <property type="entry name" value="LigB-like"/>
    <property type="match status" value="1"/>
</dbReference>
<organism evidence="2 3">
    <name type="scientific">Candidatus Scalindua rubra</name>
    <dbReference type="NCBI Taxonomy" id="1872076"/>
    <lineage>
        <taxon>Bacteria</taxon>
        <taxon>Pseudomonadati</taxon>
        <taxon>Planctomycetota</taxon>
        <taxon>Candidatus Brocadiia</taxon>
        <taxon>Candidatus Brocadiales</taxon>
        <taxon>Candidatus Scalinduaceae</taxon>
        <taxon>Candidatus Scalindua</taxon>
    </lineage>
</organism>
<reference evidence="2 3" key="1">
    <citation type="submission" date="2016-07" db="EMBL/GenBank/DDBJ databases">
        <title>Draft genome of Scalindua rubra, obtained from a brine-seawater interface in the Red Sea, sheds light on salt adaptation in anammox bacteria.</title>
        <authorList>
            <person name="Speth D.R."/>
            <person name="Lagkouvardos I."/>
            <person name="Wang Y."/>
            <person name="Qian P.-Y."/>
            <person name="Dutilh B.E."/>
            <person name="Jetten M.S."/>
        </authorList>
    </citation>
    <scope>NUCLEOTIDE SEQUENCE [LARGE SCALE GENOMIC DNA]</scope>
    <source>
        <strain evidence="2">BSI-1</strain>
    </source>
</reference>
<dbReference type="CDD" id="cd07361">
    <property type="entry name" value="MEMO_like"/>
    <property type="match status" value="1"/>
</dbReference>
<dbReference type="PANTHER" id="PTHR11060">
    <property type="entry name" value="PROTEIN MEMO1"/>
    <property type="match status" value="1"/>
</dbReference>
<gene>
    <name evidence="2" type="ORF">SCARUB_03048</name>
</gene>
<dbReference type="NCBIfam" id="TIGR04336">
    <property type="entry name" value="AmmeMemoSam_B"/>
    <property type="match status" value="1"/>
</dbReference>
<sequence>MVPNNVFYIVSLFDGSHSILDIQAKYTQRYGDLLFSDNVQKIIQKLDESLFLENKRFEDHIKKIKEGFKKMTLRKAVHAGTAYEADKEKLKNQIDELFTSPDGPGKPSSSNNTSGLKGIIAPHIDIRNGGPCFAWAYKTVAESTDAELFIIFGVAHSGAKNVFALTNKAFETPFGPVEADKEFLESFHKKNKFDYFEDEFTHKNEHSIEFQLIFLQYLYHQKRNFKIIPILCSSFCTVDGDENRQRQIPQFENFVSSLKETIETSKKKICIIASVDLAHVGARFGDNKLQDTPYLKRLEDEDINMLKYVEDLDAKGFYNSIQKDNDKRRICGFSAIYTMLNVMQASKGKLLKYSQNTDQTNSTVTFTSMAFY</sequence>
<comment type="similarity">
    <text evidence="1">Belongs to the MEMO1 family.</text>
</comment>
<dbReference type="Proteomes" id="UP000094056">
    <property type="component" value="Unassembled WGS sequence"/>
</dbReference>
<dbReference type="AlphaFoldDB" id="A0A1E3X877"/>
<evidence type="ECO:0000313" key="3">
    <source>
        <dbReference type="Proteomes" id="UP000094056"/>
    </source>
</evidence>
<dbReference type="Pfam" id="PF01875">
    <property type="entry name" value="Memo"/>
    <property type="match status" value="1"/>
</dbReference>